<sequence>MLQDAAHRYRLAATAAGVAWPERADGQGVPLPDLDLVHRLFDVDHVPEQLTWLLSQGWDRGMLFPGGGMLEPWPTRQTARASLDLLSASIGTPFHWRHQIPLFFFSTHVYTFVLEGTHEGEIWRYLGGPDAWDPVRAAPSLTALLTEWTKGIAAGVVYYSDVTRFLLVGDPTARETFDDLWRRFPDIDPFAFSDDIPAPLLRERQRASGVDLDCVDRGFECWEELLDDIDAVQASLGL</sequence>
<name>A0A919PQX9_9ACTN</name>
<dbReference type="Proteomes" id="UP000660611">
    <property type="component" value="Unassembled WGS sequence"/>
</dbReference>
<dbReference type="AlphaFoldDB" id="A0A919PQX9"/>
<keyword evidence="2" id="KW-1185">Reference proteome</keyword>
<reference evidence="1" key="1">
    <citation type="submission" date="2021-01" db="EMBL/GenBank/DDBJ databases">
        <title>Whole genome shotgun sequence of Dactylosporangium siamense NBRC 106093.</title>
        <authorList>
            <person name="Komaki H."/>
            <person name="Tamura T."/>
        </authorList>
    </citation>
    <scope>NUCLEOTIDE SEQUENCE</scope>
    <source>
        <strain evidence="1">NBRC 106093</strain>
    </source>
</reference>
<evidence type="ECO:0000313" key="1">
    <source>
        <dbReference type="EMBL" id="GIG48092.1"/>
    </source>
</evidence>
<gene>
    <name evidence="1" type="ORF">Dsi01nite_061330</name>
</gene>
<proteinExistence type="predicted"/>
<dbReference type="EMBL" id="BONQ01000095">
    <property type="protein sequence ID" value="GIG48092.1"/>
    <property type="molecule type" value="Genomic_DNA"/>
</dbReference>
<organism evidence="1 2">
    <name type="scientific">Dactylosporangium siamense</name>
    <dbReference type="NCBI Taxonomy" id="685454"/>
    <lineage>
        <taxon>Bacteria</taxon>
        <taxon>Bacillati</taxon>
        <taxon>Actinomycetota</taxon>
        <taxon>Actinomycetes</taxon>
        <taxon>Micromonosporales</taxon>
        <taxon>Micromonosporaceae</taxon>
        <taxon>Dactylosporangium</taxon>
    </lineage>
</organism>
<accession>A0A919PQX9</accession>
<protein>
    <submittedName>
        <fullName evidence="1">Uncharacterized protein</fullName>
    </submittedName>
</protein>
<comment type="caution">
    <text evidence="1">The sequence shown here is derived from an EMBL/GenBank/DDBJ whole genome shotgun (WGS) entry which is preliminary data.</text>
</comment>
<evidence type="ECO:0000313" key="2">
    <source>
        <dbReference type="Proteomes" id="UP000660611"/>
    </source>
</evidence>